<evidence type="ECO:0000256" key="1">
    <source>
        <dbReference type="SAM" id="Phobius"/>
    </source>
</evidence>
<accession>A0A9P5YGL4</accession>
<sequence length="136" mass="15595">MTRMDDGSNEQTHSDQELYVVNFMGSWKKRGWALGTELAPRNRKWIERPWHNLATKRNGLRKGATRCRDRCLPLSLIFRGLLGLVAVKMVVVRLGVSPPDLKKLAVRSEVEFAGGSCVYDYFGFYRTAFEDESTCY</sequence>
<keyword evidence="1" id="KW-1133">Transmembrane helix</keyword>
<proteinExistence type="predicted"/>
<comment type="caution">
    <text evidence="2">The sequence shown here is derived from an EMBL/GenBank/DDBJ whole genome shotgun (WGS) entry which is preliminary data.</text>
</comment>
<dbReference type="Proteomes" id="UP000807353">
    <property type="component" value="Unassembled WGS sequence"/>
</dbReference>
<evidence type="ECO:0000313" key="2">
    <source>
        <dbReference type="EMBL" id="KAF9467491.1"/>
    </source>
</evidence>
<reference evidence="2" key="1">
    <citation type="submission" date="2020-11" db="EMBL/GenBank/DDBJ databases">
        <authorList>
            <consortium name="DOE Joint Genome Institute"/>
            <person name="Ahrendt S."/>
            <person name="Riley R."/>
            <person name="Andreopoulos W."/>
            <person name="Labutti K."/>
            <person name="Pangilinan J."/>
            <person name="Ruiz-Duenas F.J."/>
            <person name="Barrasa J.M."/>
            <person name="Sanchez-Garcia M."/>
            <person name="Camarero S."/>
            <person name="Miyauchi S."/>
            <person name="Serrano A."/>
            <person name="Linde D."/>
            <person name="Babiker R."/>
            <person name="Drula E."/>
            <person name="Ayuso-Fernandez I."/>
            <person name="Pacheco R."/>
            <person name="Padilla G."/>
            <person name="Ferreira P."/>
            <person name="Barriuso J."/>
            <person name="Kellner H."/>
            <person name="Castanera R."/>
            <person name="Alfaro M."/>
            <person name="Ramirez L."/>
            <person name="Pisabarro A.G."/>
            <person name="Kuo A."/>
            <person name="Tritt A."/>
            <person name="Lipzen A."/>
            <person name="He G."/>
            <person name="Yan M."/>
            <person name="Ng V."/>
            <person name="Cullen D."/>
            <person name="Martin F."/>
            <person name="Rosso M.-N."/>
            <person name="Henrissat B."/>
            <person name="Hibbett D."/>
            <person name="Martinez A.T."/>
            <person name="Grigoriev I.V."/>
        </authorList>
    </citation>
    <scope>NUCLEOTIDE SEQUENCE</scope>
    <source>
        <strain evidence="2">CBS 247.69</strain>
    </source>
</reference>
<feature type="transmembrane region" description="Helical" evidence="1">
    <location>
        <begin position="76"/>
        <end position="96"/>
    </location>
</feature>
<organism evidence="2 3">
    <name type="scientific">Collybia nuda</name>
    <dbReference type="NCBI Taxonomy" id="64659"/>
    <lineage>
        <taxon>Eukaryota</taxon>
        <taxon>Fungi</taxon>
        <taxon>Dikarya</taxon>
        <taxon>Basidiomycota</taxon>
        <taxon>Agaricomycotina</taxon>
        <taxon>Agaricomycetes</taxon>
        <taxon>Agaricomycetidae</taxon>
        <taxon>Agaricales</taxon>
        <taxon>Tricholomatineae</taxon>
        <taxon>Clitocybaceae</taxon>
        <taxon>Collybia</taxon>
    </lineage>
</organism>
<dbReference type="EMBL" id="MU150236">
    <property type="protein sequence ID" value="KAF9467491.1"/>
    <property type="molecule type" value="Genomic_DNA"/>
</dbReference>
<evidence type="ECO:0000313" key="3">
    <source>
        <dbReference type="Proteomes" id="UP000807353"/>
    </source>
</evidence>
<keyword evidence="1" id="KW-0472">Membrane</keyword>
<gene>
    <name evidence="2" type="ORF">BDZ94DRAFT_1379089</name>
</gene>
<dbReference type="AlphaFoldDB" id="A0A9P5YGL4"/>
<name>A0A9P5YGL4_9AGAR</name>
<keyword evidence="3" id="KW-1185">Reference proteome</keyword>
<keyword evidence="1" id="KW-0812">Transmembrane</keyword>
<protein>
    <submittedName>
        <fullName evidence="2">Uncharacterized protein</fullName>
    </submittedName>
</protein>